<organism evidence="2 3">
    <name type="scientific">Dehalococcoides mccartyi</name>
    <dbReference type="NCBI Taxonomy" id="61435"/>
    <lineage>
        <taxon>Bacteria</taxon>
        <taxon>Bacillati</taxon>
        <taxon>Chloroflexota</taxon>
        <taxon>Dehalococcoidia</taxon>
        <taxon>Dehalococcoidales</taxon>
        <taxon>Dehalococcoidaceae</taxon>
        <taxon>Dehalococcoides</taxon>
    </lineage>
</organism>
<proteinExistence type="predicted"/>
<dbReference type="Proteomes" id="UP000053577">
    <property type="component" value="Unassembled WGS sequence"/>
</dbReference>
<evidence type="ECO:0000313" key="3">
    <source>
        <dbReference type="Proteomes" id="UP000053577"/>
    </source>
</evidence>
<sequence>MKAENGQVRRGLQKSSFVKQIKQGIISFLLGWFLDPFVREAKKQLTGEDSEPYFYRYRCLYYFTWVGAILFWGFIIYRIIVKLS</sequence>
<comment type="caution">
    <text evidence="2">The sequence shown here is derived from an EMBL/GenBank/DDBJ whole genome shotgun (WGS) entry which is preliminary data.</text>
</comment>
<reference evidence="2 3" key="1">
    <citation type="journal article" date="2015" name="Sci. Rep.">
        <title>A comparative genomics and reductive dehalogenase gene transcription study of two chloroethene-respiring bacteria, Dehalococcoides mccartyi strains MB and 11a.</title>
        <authorList>
            <person name="Low A."/>
            <person name="Shen Z."/>
            <person name="Cheng D."/>
            <person name="Rogers M.J."/>
            <person name="Lee P.K."/>
            <person name="He J."/>
        </authorList>
    </citation>
    <scope>NUCLEOTIDE SEQUENCE [LARGE SCALE GENOMIC DNA]</scope>
    <source>
        <strain evidence="2 3">MB</strain>
    </source>
</reference>
<keyword evidence="1" id="KW-0812">Transmembrane</keyword>
<name>A0A0V8LXC7_9CHLR</name>
<gene>
    <name evidence="2" type="ORF">DA01_08785</name>
</gene>
<protein>
    <submittedName>
        <fullName evidence="2">Uncharacterized protein</fullName>
    </submittedName>
</protein>
<evidence type="ECO:0000313" key="2">
    <source>
        <dbReference type="EMBL" id="KSV16173.1"/>
    </source>
</evidence>
<dbReference type="PATRIC" id="fig|61435.5.peg.1729"/>
<feature type="transmembrane region" description="Helical" evidence="1">
    <location>
        <begin position="59"/>
        <end position="80"/>
    </location>
</feature>
<keyword evidence="1" id="KW-0472">Membrane</keyword>
<keyword evidence="1" id="KW-1133">Transmembrane helix</keyword>
<dbReference type="EMBL" id="JGYD01000029">
    <property type="protein sequence ID" value="KSV16173.1"/>
    <property type="molecule type" value="Genomic_DNA"/>
</dbReference>
<dbReference type="AlphaFoldDB" id="A0A0V8LXC7"/>
<accession>A0A0V8LXC7</accession>
<evidence type="ECO:0000256" key="1">
    <source>
        <dbReference type="SAM" id="Phobius"/>
    </source>
</evidence>